<dbReference type="Proteomes" id="UP000568751">
    <property type="component" value="Unassembled WGS sequence"/>
</dbReference>
<proteinExistence type="predicted"/>
<gene>
    <name evidence="1" type="ORF">H0A76_04970</name>
</gene>
<organism evidence="1 2">
    <name type="scientific">Candidatus Thiodubiliella endoseptemdiera</name>
    <dbReference type="NCBI Taxonomy" id="2738886"/>
    <lineage>
        <taxon>Bacteria</taxon>
        <taxon>Pseudomonadati</taxon>
        <taxon>Pseudomonadota</taxon>
        <taxon>Gammaproteobacteria</taxon>
        <taxon>Candidatus Pseudothioglobaceae</taxon>
        <taxon>Candidatus Thiodubiliella</taxon>
    </lineage>
</organism>
<comment type="caution">
    <text evidence="1">The sequence shown here is derived from an EMBL/GenBank/DDBJ whole genome shotgun (WGS) entry which is preliminary data.</text>
</comment>
<reference evidence="1 2" key="1">
    <citation type="submission" date="2020-05" db="EMBL/GenBank/DDBJ databases">
        <title>Horizontal transmission and recombination maintain forever young bacterial symbiont genomes.</title>
        <authorList>
            <person name="Russell S.L."/>
            <person name="Pepper-Tunick E."/>
            <person name="Svedberg J."/>
            <person name="Byrne A."/>
            <person name="Ruelas Castillo J."/>
            <person name="Vollmers C."/>
            <person name="Beinart R.A."/>
            <person name="Corbett-Detig R."/>
        </authorList>
    </citation>
    <scope>NUCLEOTIDE SEQUENCE [LARGE SCALE GENOMIC DNA]</scope>
    <source>
        <strain evidence="1">455</strain>
    </source>
</reference>
<evidence type="ECO:0000313" key="2">
    <source>
        <dbReference type="Proteomes" id="UP000568751"/>
    </source>
</evidence>
<dbReference type="EMBL" id="JACCHT010000001">
    <property type="protein sequence ID" value="NYT27289.1"/>
    <property type="molecule type" value="Genomic_DNA"/>
</dbReference>
<sequence>MDEEFGIQFQKAVKLINVFVGETAYLSLDELSNLDPNIDKMAQTVKLFADFLKIIASEPFYDENKATNIFQCSLIMERMAIAVKGEDLEEFKRLSTELKNHAQY</sequence>
<dbReference type="RefSeq" id="WP_369151566.1">
    <property type="nucleotide sequence ID" value="NZ_OZ156464.1"/>
</dbReference>
<name>A0A853F3Y3_9GAMM</name>
<evidence type="ECO:0000313" key="1">
    <source>
        <dbReference type="EMBL" id="NYT27289.1"/>
    </source>
</evidence>
<dbReference type="AlphaFoldDB" id="A0A853F3Y3"/>
<protein>
    <submittedName>
        <fullName evidence="1">Uncharacterized protein</fullName>
    </submittedName>
</protein>
<accession>A0A853F3Y3</accession>